<dbReference type="PANTHER" id="PTHR10579:SF43">
    <property type="entry name" value="ZINC FINGER (C3HC4-TYPE RING FINGER) FAMILY PROTEIN"/>
    <property type="match status" value="1"/>
</dbReference>
<feature type="domain" description="VWFA" evidence="2">
    <location>
        <begin position="175"/>
        <end position="300"/>
    </location>
</feature>
<dbReference type="AlphaFoldDB" id="A0A433P4U4"/>
<dbReference type="Pfam" id="PF00092">
    <property type="entry name" value="VWA"/>
    <property type="match status" value="1"/>
</dbReference>
<name>A0A433P4U4_9FUNG</name>
<reference evidence="3 4" key="1">
    <citation type="journal article" date="2018" name="New Phytol.">
        <title>Phylogenomics of Endogonaceae and evolution of mycorrhizas within Mucoromycota.</title>
        <authorList>
            <person name="Chang Y."/>
            <person name="Desiro A."/>
            <person name="Na H."/>
            <person name="Sandor L."/>
            <person name="Lipzen A."/>
            <person name="Clum A."/>
            <person name="Barry K."/>
            <person name="Grigoriev I.V."/>
            <person name="Martin F.M."/>
            <person name="Stajich J.E."/>
            <person name="Smith M.E."/>
            <person name="Bonito G."/>
            <person name="Spatafora J.W."/>
        </authorList>
    </citation>
    <scope>NUCLEOTIDE SEQUENCE [LARGE SCALE GENOMIC DNA]</scope>
    <source>
        <strain evidence="3 4">AD002</strain>
    </source>
</reference>
<feature type="non-terminal residue" evidence="3">
    <location>
        <position position="1"/>
    </location>
</feature>
<dbReference type="InterPro" id="IPR002035">
    <property type="entry name" value="VWF_A"/>
</dbReference>
<gene>
    <name evidence="3" type="ORF">BC938DRAFT_478767</name>
</gene>
<accession>A0A433P4U4</accession>
<dbReference type="Gene3D" id="3.40.50.410">
    <property type="entry name" value="von Willebrand factor, type A domain"/>
    <property type="match status" value="1"/>
</dbReference>
<feature type="region of interest" description="Disordered" evidence="1">
    <location>
        <begin position="74"/>
        <end position="124"/>
    </location>
</feature>
<keyword evidence="4" id="KW-1185">Reference proteome</keyword>
<dbReference type="SMART" id="SM00327">
    <property type="entry name" value="VWA"/>
    <property type="match status" value="1"/>
</dbReference>
<protein>
    <recommendedName>
        <fullName evidence="2">VWFA domain-containing protein</fullName>
    </recommendedName>
</protein>
<dbReference type="EMBL" id="RBNJ01034406">
    <property type="protein sequence ID" value="RUS12548.1"/>
    <property type="molecule type" value="Genomic_DNA"/>
</dbReference>
<dbReference type="Proteomes" id="UP000274822">
    <property type="component" value="Unassembled WGS sequence"/>
</dbReference>
<dbReference type="PANTHER" id="PTHR10579">
    <property type="entry name" value="CALCIUM-ACTIVATED CHLORIDE CHANNEL REGULATOR"/>
    <property type="match status" value="1"/>
</dbReference>
<evidence type="ECO:0000313" key="4">
    <source>
        <dbReference type="Proteomes" id="UP000274822"/>
    </source>
</evidence>
<comment type="caution">
    <text evidence="3">The sequence shown here is derived from an EMBL/GenBank/DDBJ whole genome shotgun (WGS) entry which is preliminary data.</text>
</comment>
<evidence type="ECO:0000313" key="3">
    <source>
        <dbReference type="EMBL" id="RUS12548.1"/>
    </source>
</evidence>
<dbReference type="PROSITE" id="PS50234">
    <property type="entry name" value="VWFA"/>
    <property type="match status" value="1"/>
</dbReference>
<organism evidence="3 4">
    <name type="scientific">Jimgerdemannia flammicorona</name>
    <dbReference type="NCBI Taxonomy" id="994334"/>
    <lineage>
        <taxon>Eukaryota</taxon>
        <taxon>Fungi</taxon>
        <taxon>Fungi incertae sedis</taxon>
        <taxon>Mucoromycota</taxon>
        <taxon>Mucoromycotina</taxon>
        <taxon>Endogonomycetes</taxon>
        <taxon>Endogonales</taxon>
        <taxon>Endogonaceae</taxon>
        <taxon>Jimgerdemannia</taxon>
    </lineage>
</organism>
<evidence type="ECO:0000256" key="1">
    <source>
        <dbReference type="SAM" id="MobiDB-lite"/>
    </source>
</evidence>
<dbReference type="InterPro" id="IPR036465">
    <property type="entry name" value="vWFA_dom_sf"/>
</dbReference>
<dbReference type="InterPro" id="IPR051266">
    <property type="entry name" value="CLCR"/>
</dbReference>
<evidence type="ECO:0000259" key="2">
    <source>
        <dbReference type="PROSITE" id="PS50234"/>
    </source>
</evidence>
<dbReference type="SUPFAM" id="SSF53300">
    <property type="entry name" value="vWA-like"/>
    <property type="match status" value="1"/>
</dbReference>
<proteinExistence type="predicted"/>
<feature type="compositionally biased region" description="Low complexity" evidence="1">
    <location>
        <begin position="106"/>
        <end position="124"/>
    </location>
</feature>
<sequence length="300" mass="32286">APAPVPVEAAPNPSLFYYPPSVLPPLSPYPNVDYSTVPFPPYPNVDYSTVPFPPYSSVGYSTVSFAPFAQQNQMPFYRPPPPPARRPSSFSSWRRDSTKDDDDPVLAPLPTKKSSSSPSSASTPPAAYITLVLRSEHPSVTCDEDTSVICMASLEAPTASISEDVEEDVRTQGTDLVMVLDVSGSMSGSKIELLKNTLRYVLTQLSPQDRVSLVSFSSDAKRETPLFSVSEARKESFESAIQSMITGGGTNIGAGLKVGLDGLLQRITKNPSAAIFLLSDGQDNEGHGWQGHSQNAKSKR</sequence>